<gene>
    <name evidence="4" type="primary">LOC140036219</name>
</gene>
<dbReference type="InterPro" id="IPR005135">
    <property type="entry name" value="Endo/exonuclease/phosphatase"/>
</dbReference>
<dbReference type="PANTHER" id="PTHR33710:SF62">
    <property type="entry name" value="DUF4283 DOMAIN PROTEIN"/>
    <property type="match status" value="1"/>
</dbReference>
<dbReference type="Pfam" id="PF03372">
    <property type="entry name" value="Exo_endo_phos"/>
    <property type="match status" value="1"/>
</dbReference>
<dbReference type="SUPFAM" id="SSF56219">
    <property type="entry name" value="DNase I-like"/>
    <property type="match status" value="1"/>
</dbReference>
<keyword evidence="1" id="KW-0175">Coiled coil</keyword>
<evidence type="ECO:0000256" key="1">
    <source>
        <dbReference type="SAM" id="Coils"/>
    </source>
</evidence>
<dbReference type="PANTHER" id="PTHR33710">
    <property type="entry name" value="BNAC02G09200D PROTEIN"/>
    <property type="match status" value="1"/>
</dbReference>
<feature type="domain" description="Endonuclease/exonuclease/phosphatase" evidence="2">
    <location>
        <begin position="17"/>
        <end position="182"/>
    </location>
</feature>
<accession>A0ABM4WPD7</accession>
<name>A0ABM4WPD7_COFAR</name>
<keyword evidence="3" id="KW-1185">Reference proteome</keyword>
<proteinExistence type="predicted"/>
<dbReference type="Proteomes" id="UP001652660">
    <property type="component" value="Chromosome 2e"/>
</dbReference>
<organism evidence="3 4">
    <name type="scientific">Coffea arabica</name>
    <name type="common">Arabian coffee</name>
    <dbReference type="NCBI Taxonomy" id="13443"/>
    <lineage>
        <taxon>Eukaryota</taxon>
        <taxon>Viridiplantae</taxon>
        <taxon>Streptophyta</taxon>
        <taxon>Embryophyta</taxon>
        <taxon>Tracheophyta</taxon>
        <taxon>Spermatophyta</taxon>
        <taxon>Magnoliopsida</taxon>
        <taxon>eudicotyledons</taxon>
        <taxon>Gunneridae</taxon>
        <taxon>Pentapetalae</taxon>
        <taxon>asterids</taxon>
        <taxon>lamiids</taxon>
        <taxon>Gentianales</taxon>
        <taxon>Rubiaceae</taxon>
        <taxon>Ixoroideae</taxon>
        <taxon>Gardenieae complex</taxon>
        <taxon>Bertiereae - Coffeeae clade</taxon>
        <taxon>Coffeeae</taxon>
        <taxon>Coffea</taxon>
    </lineage>
</organism>
<protein>
    <recommendedName>
        <fullName evidence="2">Endonuclease/exonuclease/phosphatase domain-containing protein</fullName>
    </recommendedName>
</protein>
<feature type="coiled-coil region" evidence="1">
    <location>
        <begin position="251"/>
        <end position="278"/>
    </location>
</feature>
<dbReference type="InterPro" id="IPR036691">
    <property type="entry name" value="Endo/exonu/phosph_ase_sf"/>
</dbReference>
<evidence type="ECO:0000313" key="3">
    <source>
        <dbReference type="Proteomes" id="UP001652660"/>
    </source>
</evidence>
<dbReference type="Gene3D" id="3.60.10.10">
    <property type="entry name" value="Endonuclease/exonuclease/phosphatase"/>
    <property type="match status" value="1"/>
</dbReference>
<sequence length="381" mass="44733">MKQVQERVRFENGYVVNSKGKAGGLALFWKEEITLLNVYGTDWYIAARVVDKDTNEHWWMIGIYAGTEASIRKQQWKAIEEKKREWGEKWVLVGDFNDICSNGKKWGGRERSERSFRDFNSFISGNELVDIGYEGVPWTWSNTWEGEGVIKERLDRCLGSVGWVQTYVKATCEHVEKEASDHCLLILDTNPVQKGVKRRFYFDQRWAKDNTSEAVIKKAWGIDQHGSRMFKVVRRIKECRIALIEWNRTVKGNTRAIIQELKRQLKALREEGEQRDKGAITKLKLQLSKAYKDEELYWSQKSRSRWLKEGDKNTAYFHLSVMAKRKKNRLNMLQKANGEWCRGEQEIVEELNKHYTNYSPPRILLSLKTCCKAYLTLFPIL</sequence>
<reference evidence="4" key="1">
    <citation type="submission" date="2025-08" db="UniProtKB">
        <authorList>
            <consortium name="RefSeq"/>
        </authorList>
    </citation>
    <scope>IDENTIFICATION</scope>
    <source>
        <tissue evidence="4">Leaves</tissue>
    </source>
</reference>
<evidence type="ECO:0000259" key="2">
    <source>
        <dbReference type="Pfam" id="PF03372"/>
    </source>
</evidence>
<dbReference type="RefSeq" id="XP_071933643.1">
    <property type="nucleotide sequence ID" value="XM_072077542.1"/>
</dbReference>
<dbReference type="GeneID" id="140036219"/>
<evidence type="ECO:0000313" key="4">
    <source>
        <dbReference type="RefSeq" id="XP_071933643.1"/>
    </source>
</evidence>